<protein>
    <submittedName>
        <fullName evidence="3">Putative NADH-ubiquinone oxidoreductase</fullName>
    </submittedName>
</protein>
<dbReference type="AlphaFoldDB" id="F8BRQ7"/>
<gene>
    <name evidence="3" type="ordered locus">OCA5_c17230</name>
</gene>
<organism evidence="3 4">
    <name type="scientific">Afipia carboxidovorans (strain ATCC 49405 / DSM 1227 / KCTC 32145 / OM5)</name>
    <name type="common">Oligotropha carboxidovorans</name>
    <dbReference type="NCBI Taxonomy" id="504832"/>
    <lineage>
        <taxon>Bacteria</taxon>
        <taxon>Pseudomonadati</taxon>
        <taxon>Pseudomonadota</taxon>
        <taxon>Alphaproteobacteria</taxon>
        <taxon>Hyphomicrobiales</taxon>
        <taxon>Nitrobacteraceae</taxon>
        <taxon>Afipia</taxon>
    </lineage>
</organism>
<dbReference type="Pfam" id="PF05071">
    <property type="entry name" value="NDUFA12"/>
    <property type="match status" value="1"/>
</dbReference>
<dbReference type="PANTHER" id="PTHR12910">
    <property type="entry name" value="NADH-UBIQUINONE OXIDOREDUCTASE SUBUNIT B17.2"/>
    <property type="match status" value="1"/>
</dbReference>
<reference evidence="3 4" key="1">
    <citation type="journal article" date="2011" name="J. Bacteriol.">
        <title>Complete genome sequences of the chemolithoautotrophic Oligotropha carboxidovorans strains OM4 and OM5.</title>
        <authorList>
            <person name="Volland S."/>
            <person name="Rachinger M."/>
            <person name="Strittmatter A."/>
            <person name="Daniel R."/>
            <person name="Gottschalk G."/>
            <person name="Meyer O."/>
        </authorList>
    </citation>
    <scope>NUCLEOTIDE SEQUENCE [LARGE SCALE GENOMIC DNA]</scope>
    <source>
        <strain evidence="4">ATCC 49405 / DSM 1227 / KCTC 32145 / OM5</strain>
    </source>
</reference>
<dbReference type="KEGG" id="ocg:OCA5_c17230"/>
<dbReference type="eggNOG" id="COG3761">
    <property type="taxonomic scope" value="Bacteria"/>
</dbReference>
<feature type="compositionally biased region" description="Basic and acidic residues" evidence="1">
    <location>
        <begin position="102"/>
        <end position="113"/>
    </location>
</feature>
<dbReference type="Proteomes" id="UP000007730">
    <property type="component" value="Chromosome"/>
</dbReference>
<feature type="transmembrane region" description="Helical" evidence="2">
    <location>
        <begin position="20"/>
        <end position="40"/>
    </location>
</feature>
<keyword evidence="3" id="KW-0830">Ubiquinone</keyword>
<sequence>MASRAPQRSLFGMDSQMKLFLLRIFTWWNGFTFGTQFWTWRFGELVGTDEMGNRYYRTRGGKIDPTLGIERRWVLYNGYTESTKVSPDWHGWLHHTADVPPTEEHYTPRDWQKPHRPNLTGTPAAYRPAGSTLGSGQRPKATGDYQAWTPGS</sequence>
<keyword evidence="2" id="KW-0812">Transmembrane</keyword>
<feature type="region of interest" description="Disordered" evidence="1">
    <location>
        <begin position="101"/>
        <end position="152"/>
    </location>
</feature>
<keyword evidence="2" id="KW-0472">Membrane</keyword>
<dbReference type="NCBIfam" id="NF006040">
    <property type="entry name" value="PRK08183.1"/>
    <property type="match status" value="1"/>
</dbReference>
<dbReference type="PATRIC" id="fig|504832.7.peg.1844"/>
<keyword evidence="2" id="KW-1133">Transmembrane helix</keyword>
<evidence type="ECO:0000256" key="2">
    <source>
        <dbReference type="SAM" id="Phobius"/>
    </source>
</evidence>
<evidence type="ECO:0000313" key="3">
    <source>
        <dbReference type="EMBL" id="AEI06437.1"/>
    </source>
</evidence>
<dbReference type="PANTHER" id="PTHR12910:SF2">
    <property type="entry name" value="NADH DEHYDROGENASE [UBIQUINONE] 1 ALPHA SUBCOMPLEX SUBUNIT 12"/>
    <property type="match status" value="1"/>
</dbReference>
<accession>F8BRQ7</accession>
<name>F8BRQ7_AFIC5</name>
<dbReference type="HOGENOM" id="CLU_110455_4_0_5"/>
<dbReference type="EMBL" id="CP002826">
    <property type="protein sequence ID" value="AEI06437.1"/>
    <property type="molecule type" value="Genomic_DNA"/>
</dbReference>
<evidence type="ECO:0000313" key="4">
    <source>
        <dbReference type="Proteomes" id="UP000007730"/>
    </source>
</evidence>
<proteinExistence type="predicted"/>
<dbReference type="InterPro" id="IPR007763">
    <property type="entry name" value="NDUFA12"/>
</dbReference>
<evidence type="ECO:0000256" key="1">
    <source>
        <dbReference type="SAM" id="MobiDB-lite"/>
    </source>
</evidence>
<dbReference type="GO" id="GO:0006979">
    <property type="term" value="P:response to oxidative stress"/>
    <property type="evidence" value="ECO:0007669"/>
    <property type="project" value="TreeGrafter"/>
</dbReference>
<keyword evidence="4" id="KW-1185">Reference proteome</keyword>
<dbReference type="STRING" id="504832.OCA5_c17230"/>
<dbReference type="GO" id="GO:0045271">
    <property type="term" value="C:respiratory chain complex I"/>
    <property type="evidence" value="ECO:0007669"/>
    <property type="project" value="InterPro"/>
</dbReference>